<keyword evidence="1" id="KW-0418">Kinase</keyword>
<comment type="caution">
    <text evidence="3">The sequence shown here is derived from an EMBL/GenBank/DDBJ whole genome shotgun (WGS) entry which is preliminary data.</text>
</comment>
<reference evidence="3" key="2">
    <citation type="submission" date="2020-09" db="EMBL/GenBank/DDBJ databases">
        <authorList>
            <person name="Sun Q."/>
            <person name="Zhou Y."/>
        </authorList>
    </citation>
    <scope>NUCLEOTIDE SEQUENCE</scope>
    <source>
        <strain evidence="3">CGMCC 1.15880</strain>
    </source>
</reference>
<evidence type="ECO:0000313" key="4">
    <source>
        <dbReference type="Proteomes" id="UP000628017"/>
    </source>
</evidence>
<dbReference type="Pfam" id="PF13581">
    <property type="entry name" value="HATPase_c_2"/>
    <property type="match status" value="1"/>
</dbReference>
<dbReference type="Gene3D" id="3.30.565.10">
    <property type="entry name" value="Histidine kinase-like ATPase, C-terminal domain"/>
    <property type="match status" value="1"/>
</dbReference>
<evidence type="ECO:0000259" key="2">
    <source>
        <dbReference type="Pfam" id="PF13581"/>
    </source>
</evidence>
<dbReference type="InterPro" id="IPR036890">
    <property type="entry name" value="HATPase_C_sf"/>
</dbReference>
<dbReference type="GO" id="GO:0004674">
    <property type="term" value="F:protein serine/threonine kinase activity"/>
    <property type="evidence" value="ECO:0007669"/>
    <property type="project" value="UniProtKB-KW"/>
</dbReference>
<dbReference type="Proteomes" id="UP000628017">
    <property type="component" value="Unassembled WGS sequence"/>
</dbReference>
<evidence type="ECO:0000256" key="1">
    <source>
        <dbReference type="ARBA" id="ARBA00022527"/>
    </source>
</evidence>
<dbReference type="PANTHER" id="PTHR35526">
    <property type="entry name" value="ANTI-SIGMA-F FACTOR RSBW-RELATED"/>
    <property type="match status" value="1"/>
</dbReference>
<dbReference type="InterPro" id="IPR050267">
    <property type="entry name" value="Anti-sigma-factor_SerPK"/>
</dbReference>
<proteinExistence type="predicted"/>
<dbReference type="InterPro" id="IPR003594">
    <property type="entry name" value="HATPase_dom"/>
</dbReference>
<keyword evidence="1" id="KW-0723">Serine/threonine-protein kinase</keyword>
<dbReference type="AlphaFoldDB" id="A0A916QWS1"/>
<name>A0A916QWS1_9RHOB</name>
<organism evidence="3 4">
    <name type="scientific">Neptunicoccus cionae</name>
    <dbReference type="NCBI Taxonomy" id="2035344"/>
    <lineage>
        <taxon>Bacteria</taxon>
        <taxon>Pseudomonadati</taxon>
        <taxon>Pseudomonadota</taxon>
        <taxon>Alphaproteobacteria</taxon>
        <taxon>Rhodobacterales</taxon>
        <taxon>Paracoccaceae</taxon>
        <taxon>Neptunicoccus</taxon>
    </lineage>
</organism>
<sequence length="160" mass="17900">MSGAVDTGQRVAKVHELRLQIAIRSVQTEVSRVLGRITDWLGKHGINRSYVEELELVTAEALNNVVEHAYLYAEDGEIRIVVALRPGKLQVQITDGGRKFDGPPPEKKMDVEKFSFEELPEGGFGWNLIRSLTDEVAFERAGEKNRLTLTRNLPETASVD</sequence>
<keyword evidence="4" id="KW-1185">Reference proteome</keyword>
<feature type="domain" description="Histidine kinase/HSP90-like ATPase" evidence="2">
    <location>
        <begin position="28"/>
        <end position="150"/>
    </location>
</feature>
<evidence type="ECO:0000313" key="3">
    <source>
        <dbReference type="EMBL" id="GGA16519.1"/>
    </source>
</evidence>
<gene>
    <name evidence="3" type="ORF">GCM10011498_16260</name>
</gene>
<reference evidence="3" key="1">
    <citation type="journal article" date="2014" name="Int. J. Syst. Evol. Microbiol.">
        <title>Complete genome sequence of Corynebacterium casei LMG S-19264T (=DSM 44701T), isolated from a smear-ripened cheese.</title>
        <authorList>
            <consortium name="US DOE Joint Genome Institute (JGI-PGF)"/>
            <person name="Walter F."/>
            <person name="Albersmeier A."/>
            <person name="Kalinowski J."/>
            <person name="Ruckert C."/>
        </authorList>
    </citation>
    <scope>NUCLEOTIDE SEQUENCE</scope>
    <source>
        <strain evidence="3">CGMCC 1.15880</strain>
    </source>
</reference>
<dbReference type="CDD" id="cd16936">
    <property type="entry name" value="HATPase_RsbW-like"/>
    <property type="match status" value="1"/>
</dbReference>
<keyword evidence="1" id="KW-0808">Transferase</keyword>
<dbReference type="PANTHER" id="PTHR35526:SF3">
    <property type="entry name" value="ANTI-SIGMA-F FACTOR RSBW"/>
    <property type="match status" value="1"/>
</dbReference>
<dbReference type="RefSeq" id="WP_188673173.1">
    <property type="nucleotide sequence ID" value="NZ_BMKA01000002.1"/>
</dbReference>
<protein>
    <recommendedName>
        <fullName evidence="2">Histidine kinase/HSP90-like ATPase domain-containing protein</fullName>
    </recommendedName>
</protein>
<dbReference type="SUPFAM" id="SSF55874">
    <property type="entry name" value="ATPase domain of HSP90 chaperone/DNA topoisomerase II/histidine kinase"/>
    <property type="match status" value="1"/>
</dbReference>
<dbReference type="EMBL" id="BMKA01000002">
    <property type="protein sequence ID" value="GGA16519.1"/>
    <property type="molecule type" value="Genomic_DNA"/>
</dbReference>
<accession>A0A916QWS1</accession>